<feature type="region of interest" description="Disordered" evidence="1">
    <location>
        <begin position="1"/>
        <end position="59"/>
    </location>
</feature>
<gene>
    <name evidence="2" type="ORF">E0H31_16910</name>
</gene>
<dbReference type="AlphaFoldDB" id="A0A8G2MS04"/>
<proteinExistence type="predicted"/>
<accession>A0A8G2MS04</accession>
<protein>
    <submittedName>
        <fullName evidence="2">Uncharacterized protein</fullName>
    </submittedName>
</protein>
<dbReference type="Proteomes" id="UP000291866">
    <property type="component" value="Unassembled WGS sequence"/>
</dbReference>
<organism evidence="2 3">
    <name type="scientific">Rhizobium leguminosarum bv. viciae</name>
    <dbReference type="NCBI Taxonomy" id="387"/>
    <lineage>
        <taxon>Bacteria</taxon>
        <taxon>Pseudomonadati</taxon>
        <taxon>Pseudomonadota</taxon>
        <taxon>Alphaproteobacteria</taxon>
        <taxon>Hyphomicrobiales</taxon>
        <taxon>Rhizobiaceae</taxon>
        <taxon>Rhizobium/Agrobacterium group</taxon>
        <taxon>Rhizobium</taxon>
    </lineage>
</organism>
<sequence length="59" mass="6348">MRHIPFSPRAGRRCRQADEGHATHKEVGETGAETPVDAWLSSPSTGTDASALPRAHPSR</sequence>
<evidence type="ECO:0000256" key="1">
    <source>
        <dbReference type="SAM" id="MobiDB-lite"/>
    </source>
</evidence>
<name>A0A8G2MS04_RHILV</name>
<feature type="compositionally biased region" description="Basic and acidic residues" evidence="1">
    <location>
        <begin position="15"/>
        <end position="28"/>
    </location>
</feature>
<comment type="caution">
    <text evidence="2">The sequence shown here is derived from an EMBL/GenBank/DDBJ whole genome shotgun (WGS) entry which is preliminary data.</text>
</comment>
<evidence type="ECO:0000313" key="3">
    <source>
        <dbReference type="Proteomes" id="UP000291866"/>
    </source>
</evidence>
<evidence type="ECO:0000313" key="2">
    <source>
        <dbReference type="EMBL" id="TBX92395.1"/>
    </source>
</evidence>
<dbReference type="EMBL" id="SJLU01000008">
    <property type="protein sequence ID" value="TBX92395.1"/>
    <property type="molecule type" value="Genomic_DNA"/>
</dbReference>
<reference evidence="2 3" key="1">
    <citation type="submission" date="2019-02" db="EMBL/GenBank/DDBJ databases">
        <title>The competitiveness to form nodules shapes the capacities of Rhizobium leguminosarum sv viciae communities to promote symbiosis with specific hosts.</title>
        <authorList>
            <person name="Boivin S."/>
            <person name="Lepetit M."/>
        </authorList>
    </citation>
    <scope>NUCLEOTIDE SEQUENCE [LARGE SCALE GENOMIC DNA]</scope>
    <source>
        <strain evidence="2 3">SPF4F3</strain>
    </source>
</reference>